<keyword evidence="2" id="KW-0479">Metal-binding</keyword>
<dbReference type="InterPro" id="IPR013149">
    <property type="entry name" value="ADH-like_C"/>
</dbReference>
<gene>
    <name evidence="6" type="ORF">H5V45_17560</name>
</gene>
<dbReference type="InterPro" id="IPR036291">
    <property type="entry name" value="NAD(P)-bd_dom_sf"/>
</dbReference>
<reference evidence="6 7" key="1">
    <citation type="submission" date="2020-08" db="EMBL/GenBank/DDBJ databases">
        <authorList>
            <person name="Seo M.-J."/>
        </authorList>
    </citation>
    <scope>NUCLEOTIDE SEQUENCE [LARGE SCALE GENOMIC DNA]</scope>
    <source>
        <strain evidence="6 7">KIGAM211</strain>
    </source>
</reference>
<dbReference type="Gene3D" id="3.40.50.720">
    <property type="entry name" value="NAD(P)-binding Rossmann-like Domain"/>
    <property type="match status" value="1"/>
</dbReference>
<comment type="cofactor">
    <cofactor evidence="1">
        <name>Zn(2+)</name>
        <dbReference type="ChEBI" id="CHEBI:29105"/>
    </cofactor>
</comment>
<evidence type="ECO:0000259" key="5">
    <source>
        <dbReference type="Pfam" id="PF08240"/>
    </source>
</evidence>
<dbReference type="RefSeq" id="WP_185254121.1">
    <property type="nucleotide sequence ID" value="NZ_JACKXE010000001.1"/>
</dbReference>
<evidence type="ECO:0000313" key="6">
    <source>
        <dbReference type="EMBL" id="MBB6629138.1"/>
    </source>
</evidence>
<evidence type="ECO:0000256" key="3">
    <source>
        <dbReference type="ARBA" id="ARBA00022833"/>
    </source>
</evidence>
<dbReference type="AlphaFoldDB" id="A0A7X0RLD5"/>
<feature type="domain" description="Alcohol dehydrogenase-like C-terminal" evidence="4">
    <location>
        <begin position="189"/>
        <end position="257"/>
    </location>
</feature>
<proteinExistence type="predicted"/>
<dbReference type="GO" id="GO:0046872">
    <property type="term" value="F:metal ion binding"/>
    <property type="evidence" value="ECO:0007669"/>
    <property type="project" value="UniProtKB-KW"/>
</dbReference>
<dbReference type="Gene3D" id="3.90.180.10">
    <property type="entry name" value="Medium-chain alcohol dehydrogenases, catalytic domain"/>
    <property type="match status" value="1"/>
</dbReference>
<evidence type="ECO:0000256" key="2">
    <source>
        <dbReference type="ARBA" id="ARBA00022723"/>
    </source>
</evidence>
<feature type="domain" description="Alcohol dehydrogenase-like N-terminal" evidence="5">
    <location>
        <begin position="26"/>
        <end position="146"/>
    </location>
</feature>
<sequence>MKAVTWHGKRDVRVEEVPDPTIQESTDAIIRITSSGLCGSDLHLYETLGPFMGQGDVLGHEPMGIVEEVGADTGDLAVGDRVVVPFQICCGHCWMCRQGLHTQCETTQVREQGTGAALFGFSKLYGEVPGAQAELLRVPQAQFMPIKVPVGPPDERFLFLSDVLPTAWQSVAYADTPQGGTLLVLGLGPIGDMACRIALHQGLRVIGVDLVPERLARVKGRGAEVIDLSAVDDVGEEVRSLTQGRGADAVIDAVGMEAHGSPVAELGQKLFNVLPKRLSAAIMDKAGLDRMNAIYTAIDAVRRGGTVSLIGVYGGQSDPMPMLTMFDKQLQLRMGQANVKRWVDDIMPLLTDDADPLGTEDFATHQVPLSDAPAAYESFQKKQDGTIKVVFKP</sequence>
<organism evidence="6 7">
    <name type="scientific">Nocardioides luti</name>
    <dbReference type="NCBI Taxonomy" id="2761101"/>
    <lineage>
        <taxon>Bacteria</taxon>
        <taxon>Bacillati</taxon>
        <taxon>Actinomycetota</taxon>
        <taxon>Actinomycetes</taxon>
        <taxon>Propionibacteriales</taxon>
        <taxon>Nocardioidaceae</taxon>
        <taxon>Nocardioides</taxon>
    </lineage>
</organism>
<dbReference type="InterPro" id="IPR011032">
    <property type="entry name" value="GroES-like_sf"/>
</dbReference>
<dbReference type="Proteomes" id="UP000523955">
    <property type="component" value="Unassembled WGS sequence"/>
</dbReference>
<name>A0A7X0RLD5_9ACTN</name>
<keyword evidence="3" id="KW-0862">Zinc</keyword>
<dbReference type="PANTHER" id="PTHR42813:SF2">
    <property type="entry name" value="DEHYDROGENASE, ZINC-CONTAINING, PUTATIVE (AFU_ORTHOLOGUE AFUA_2G02810)-RELATED"/>
    <property type="match status" value="1"/>
</dbReference>
<dbReference type="Pfam" id="PF08240">
    <property type="entry name" value="ADH_N"/>
    <property type="match status" value="1"/>
</dbReference>
<evidence type="ECO:0000256" key="1">
    <source>
        <dbReference type="ARBA" id="ARBA00001947"/>
    </source>
</evidence>
<dbReference type="EMBL" id="JACKXE010000001">
    <property type="protein sequence ID" value="MBB6629138.1"/>
    <property type="molecule type" value="Genomic_DNA"/>
</dbReference>
<evidence type="ECO:0000259" key="4">
    <source>
        <dbReference type="Pfam" id="PF00107"/>
    </source>
</evidence>
<keyword evidence="7" id="KW-1185">Reference proteome</keyword>
<dbReference type="InterPro" id="IPR013154">
    <property type="entry name" value="ADH-like_N"/>
</dbReference>
<dbReference type="PANTHER" id="PTHR42813">
    <property type="entry name" value="ZINC-TYPE ALCOHOL DEHYDROGENASE-LIKE"/>
    <property type="match status" value="1"/>
</dbReference>
<comment type="caution">
    <text evidence="6">The sequence shown here is derived from an EMBL/GenBank/DDBJ whole genome shotgun (WGS) entry which is preliminary data.</text>
</comment>
<protein>
    <submittedName>
        <fullName evidence="6">Alcohol dehydrogenase catalytic domain-containing protein</fullName>
    </submittedName>
</protein>
<dbReference type="SUPFAM" id="SSF50129">
    <property type="entry name" value="GroES-like"/>
    <property type="match status" value="1"/>
</dbReference>
<dbReference type="Pfam" id="PF00107">
    <property type="entry name" value="ADH_zinc_N"/>
    <property type="match status" value="1"/>
</dbReference>
<accession>A0A7X0RLD5</accession>
<evidence type="ECO:0000313" key="7">
    <source>
        <dbReference type="Proteomes" id="UP000523955"/>
    </source>
</evidence>
<dbReference type="SUPFAM" id="SSF51735">
    <property type="entry name" value="NAD(P)-binding Rossmann-fold domains"/>
    <property type="match status" value="1"/>
</dbReference>